<dbReference type="InterPro" id="IPR023210">
    <property type="entry name" value="NADP_OxRdtase_dom"/>
</dbReference>
<dbReference type="Pfam" id="PF00248">
    <property type="entry name" value="Aldo_ket_red"/>
    <property type="match status" value="1"/>
</dbReference>
<evidence type="ECO:0000256" key="2">
    <source>
        <dbReference type="ARBA" id="ARBA00022723"/>
    </source>
</evidence>
<name>A0ABP0R675_9DINO</name>
<dbReference type="Pfam" id="PF01753">
    <property type="entry name" value="zf-MYND"/>
    <property type="match status" value="1"/>
</dbReference>
<dbReference type="SUPFAM" id="SSF144232">
    <property type="entry name" value="HIT/MYND zinc finger-like"/>
    <property type="match status" value="1"/>
</dbReference>
<feature type="domain" description="USP" evidence="9">
    <location>
        <begin position="539"/>
        <end position="867"/>
    </location>
</feature>
<dbReference type="PRINTS" id="PR00069">
    <property type="entry name" value="ALDKETRDTASE"/>
</dbReference>
<evidence type="ECO:0000313" key="12">
    <source>
        <dbReference type="Proteomes" id="UP001642464"/>
    </source>
</evidence>
<evidence type="ECO:0000256" key="3">
    <source>
        <dbReference type="ARBA" id="ARBA00022771"/>
    </source>
</evidence>
<feature type="compositionally biased region" description="Basic residues" evidence="8">
    <location>
        <begin position="1193"/>
        <end position="1202"/>
    </location>
</feature>
<keyword evidence="6" id="KW-0560">Oxidoreductase</keyword>
<feature type="region of interest" description="Disordered" evidence="8">
    <location>
        <begin position="173"/>
        <end position="218"/>
    </location>
</feature>
<dbReference type="PROSITE" id="PS01360">
    <property type="entry name" value="ZF_MYND_1"/>
    <property type="match status" value="1"/>
</dbReference>
<keyword evidence="3 7" id="KW-0863">Zinc-finger</keyword>
<dbReference type="SUPFAM" id="SSF54001">
    <property type="entry name" value="Cysteine proteinases"/>
    <property type="match status" value="1"/>
</dbReference>
<evidence type="ECO:0000313" key="11">
    <source>
        <dbReference type="EMBL" id="CAK9096091.1"/>
    </source>
</evidence>
<evidence type="ECO:0000256" key="1">
    <source>
        <dbReference type="ARBA" id="ARBA00007905"/>
    </source>
</evidence>
<sequence>MQRSVGMQCGPASKHAVRMPDGEELPLRPSRSGASHVDRRDRQDRVFMQVPPRGPPMTPAQEELLMPVGCDACGNVKARLKCKKCESALYCDEICQLRARPQHKLKCKSPKALFDSYDEEEKLQAQALKQEKERSKHAVLAATLKNFLQRTPVEAEQTGADDKRPEWLRRKVAQKSKDEPVVSKDDDQVQKEVKSFPDEPLPNATLQPPSSPCEEPPSSAEYISIPGADVNMPRLVLGTGGHRTLQETEGRAAILAALRMGYRGIDTAEMNRNLLDVAWALKRSGLKREEVFLIVKIPPWSHGYEETKFSLHRQLEQLQVQYADLLLVHWPHAWSPEQKDWDLMQWRAVARWRAKRARGTWAAMEELYRSGKARAIGVSNYTIEHLEQLLSSSNISPMVMQGESHPHWSNKSVRDWCRKHEILFQGYAPFGGPKTELSGNHRAVNDEFVQQVADRNHLSVFQVCMQWNQSRNSSTVLQSSNVDHLRENFAACKGSVCSPKDFGGIDERAKEHLKYGPCYWGHNDMDYMNPWKDEEKLMEALSRRFGRSEMLDKWSQEMLQHTSLATVVADLEDVADLQRWVLTAQLRSVNTQLTSTTDSIVPMQFVMALRQRFPRFAEMQNGAYMQQDADECLRGLLTSLATTLPGSSESSNRVDELFGYRLKSSLKCLECDEEPPQESEELTRVLMCHLGTQTEPVSHITQGVQLSLKEHIEKSLSCRDYAFQQRSDVNSPVLGRNAQYEKTSTLESLPPYLIVQFARFGYKGANEWAGTSAAKVKLTRGSVGSVWLGVGGANGTSCVMAAGVAVTLDVPELQMLVEFPGDANGLDFHHRVLWYRVDRSVWIISTPDGDVYEEDYDNTTVIPLPRRGPYPNAQAGQMYIPDNAAVMAQYGELRRQAESLALVRGCLDRPGVVAGADAVGAGQWRVADVDSKRFGEIIPNGELNEASHNVHLQVGDVQKRLHFVGGEIVALELVSNFDEWKNKKRPGLPGGDAGDLRILGCTRLSSGKRQLTLTDALTSMSQQAFDDWPHRGPRATREFLESVCENGGDFATYHASFMRKSGLPDSCAAAHELRNLLQIVKFAISYDQVDCSNLAAIEQAVRRILEIQTAVRRNPKHPTFDAFDYNTRGSVDEVGGARAPGYAEWMAEQQRAEAKVLKNTREWRDEQAAERRRAAKTSGDRADSDDDPAGESKKKKNKKKKGAGAARLDRPPSLLMLLVFKGSFDHGLRPGDKPTRPQEAILSRLATNVHESGTCPAGLTPKLCFEEVIKSKDMYSLSQCAVAPYDLALLKVAKTETVPKEDIQTWADANADFHPYWDETLRKDRQLRLELYQILAKKTVTWLLSEKDMEDLYKKEIRHTRKRSWRLYLALKHVLRLKKITCEALRIVIGHLVHYFTLFRPALSVLHHSYKFVYEHLDGRSHSLPGRVKRELRMAVGLIFQIKVDLSAPYADHIYCGDSSTYGYCFQSTPSTAEEQRHLFRYHERWRFVQLEEGVGQGLGSHHAWSADFALPDIAYTRWLCARNAIPFPGGEELEKGSKDFSGGDHLRRFHHVDLVGLVPRLPDSLVDHTRWRTIIQRKWKHNESIHMKEGRVALMTLRREAKKASSHGKRLLTLCDNLSATCAFDKGRAKDLALLVLCRKAAAIQIGTAIRWHTFDILECASDDLKKKLSVGAENGKNSKGRTWTDDGSINGIQYNETPAAAAASA</sequence>
<dbReference type="Gene3D" id="6.10.140.2220">
    <property type="match status" value="1"/>
</dbReference>
<dbReference type="InterPro" id="IPR028889">
    <property type="entry name" value="USP"/>
</dbReference>
<evidence type="ECO:0000256" key="8">
    <source>
        <dbReference type="SAM" id="MobiDB-lite"/>
    </source>
</evidence>
<dbReference type="Pfam" id="PF00443">
    <property type="entry name" value="UCH"/>
    <property type="match status" value="1"/>
</dbReference>
<dbReference type="InterPro" id="IPR038765">
    <property type="entry name" value="Papain-like_cys_pep_sf"/>
</dbReference>
<dbReference type="PANTHER" id="PTHR43827">
    <property type="entry name" value="2,5-DIKETO-D-GLUCONIC ACID REDUCTASE"/>
    <property type="match status" value="1"/>
</dbReference>
<comment type="caution">
    <text evidence="11">The sequence shown here is derived from an EMBL/GenBank/DDBJ whole genome shotgun (WGS) entry which is preliminary data.</text>
</comment>
<evidence type="ECO:0000256" key="6">
    <source>
        <dbReference type="ARBA" id="ARBA00023002"/>
    </source>
</evidence>
<evidence type="ECO:0000259" key="10">
    <source>
        <dbReference type="PROSITE" id="PS50865"/>
    </source>
</evidence>
<dbReference type="InterPro" id="IPR036812">
    <property type="entry name" value="NAD(P)_OxRdtase_dom_sf"/>
</dbReference>
<feature type="region of interest" description="Disordered" evidence="8">
    <location>
        <begin position="1157"/>
        <end position="1207"/>
    </location>
</feature>
<dbReference type="InterPro" id="IPR018170">
    <property type="entry name" value="Aldo/ket_reductase_CS"/>
</dbReference>
<dbReference type="Gene3D" id="3.20.20.100">
    <property type="entry name" value="NADP-dependent oxidoreductase domain"/>
    <property type="match status" value="1"/>
</dbReference>
<organism evidence="11 12">
    <name type="scientific">Durusdinium trenchii</name>
    <dbReference type="NCBI Taxonomy" id="1381693"/>
    <lineage>
        <taxon>Eukaryota</taxon>
        <taxon>Sar</taxon>
        <taxon>Alveolata</taxon>
        <taxon>Dinophyceae</taxon>
        <taxon>Suessiales</taxon>
        <taxon>Symbiodiniaceae</taxon>
        <taxon>Durusdinium</taxon>
    </lineage>
</organism>
<keyword evidence="4" id="KW-0862">Zinc</keyword>
<dbReference type="SUPFAM" id="SSF51430">
    <property type="entry name" value="NAD(P)-linked oxidoreductase"/>
    <property type="match status" value="1"/>
</dbReference>
<protein>
    <submittedName>
        <fullName evidence="11">11-endoperoxide prostaglandin H2 reductase (Prostaglandin F2-alpha synthase)</fullName>
    </submittedName>
</protein>
<keyword evidence="2" id="KW-0479">Metal-binding</keyword>
<evidence type="ECO:0000256" key="4">
    <source>
        <dbReference type="ARBA" id="ARBA00022833"/>
    </source>
</evidence>
<dbReference type="EMBL" id="CAXAMM010040906">
    <property type="protein sequence ID" value="CAK9096091.1"/>
    <property type="molecule type" value="Genomic_DNA"/>
</dbReference>
<evidence type="ECO:0000256" key="7">
    <source>
        <dbReference type="PROSITE-ProRule" id="PRU00134"/>
    </source>
</evidence>
<keyword evidence="5" id="KW-0521">NADP</keyword>
<keyword evidence="12" id="KW-1185">Reference proteome</keyword>
<feature type="domain" description="MYND-type" evidence="10">
    <location>
        <begin position="70"/>
        <end position="107"/>
    </location>
</feature>
<feature type="compositionally biased region" description="Basic and acidic residues" evidence="8">
    <location>
        <begin position="1157"/>
        <end position="1182"/>
    </location>
</feature>
<dbReference type="PROSITE" id="PS00062">
    <property type="entry name" value="ALDOKETO_REDUCTASE_2"/>
    <property type="match status" value="1"/>
</dbReference>
<dbReference type="PROSITE" id="PS50865">
    <property type="entry name" value="ZF_MYND_2"/>
    <property type="match status" value="1"/>
</dbReference>
<feature type="compositionally biased region" description="Basic and acidic residues" evidence="8">
    <location>
        <begin position="36"/>
        <end position="45"/>
    </location>
</feature>
<dbReference type="Gene3D" id="3.90.70.10">
    <property type="entry name" value="Cysteine proteinases"/>
    <property type="match status" value="1"/>
</dbReference>
<dbReference type="InterPro" id="IPR020471">
    <property type="entry name" value="AKR"/>
</dbReference>
<dbReference type="PANTHER" id="PTHR43827:SF3">
    <property type="entry name" value="NADP-DEPENDENT OXIDOREDUCTASE DOMAIN-CONTAINING PROTEIN"/>
    <property type="match status" value="1"/>
</dbReference>
<dbReference type="InterPro" id="IPR002893">
    <property type="entry name" value="Znf_MYND"/>
</dbReference>
<accession>A0ABP0R675</accession>
<feature type="region of interest" description="Disordered" evidence="8">
    <location>
        <begin position="1"/>
        <end position="60"/>
    </location>
</feature>
<proteinExistence type="inferred from homology"/>
<comment type="similarity">
    <text evidence="1">Belongs to the aldo/keto reductase family.</text>
</comment>
<dbReference type="Proteomes" id="UP001642464">
    <property type="component" value="Unassembled WGS sequence"/>
</dbReference>
<dbReference type="PROSITE" id="PS50235">
    <property type="entry name" value="USP_3"/>
    <property type="match status" value="1"/>
</dbReference>
<gene>
    <name evidence="11" type="ORF">SCF082_LOCUS45130</name>
</gene>
<dbReference type="CDD" id="cd19071">
    <property type="entry name" value="AKR_AKR1-5-like"/>
    <property type="match status" value="1"/>
</dbReference>
<evidence type="ECO:0000259" key="9">
    <source>
        <dbReference type="PROSITE" id="PS50235"/>
    </source>
</evidence>
<feature type="compositionally biased region" description="Basic and acidic residues" evidence="8">
    <location>
        <begin position="173"/>
        <end position="197"/>
    </location>
</feature>
<dbReference type="InterPro" id="IPR001394">
    <property type="entry name" value="Peptidase_C19_UCH"/>
</dbReference>
<evidence type="ECO:0000256" key="5">
    <source>
        <dbReference type="ARBA" id="ARBA00022857"/>
    </source>
</evidence>
<reference evidence="11 12" key="1">
    <citation type="submission" date="2024-02" db="EMBL/GenBank/DDBJ databases">
        <authorList>
            <person name="Chen Y."/>
            <person name="Shah S."/>
            <person name="Dougan E. K."/>
            <person name="Thang M."/>
            <person name="Chan C."/>
        </authorList>
    </citation>
    <scope>NUCLEOTIDE SEQUENCE [LARGE SCALE GENOMIC DNA]</scope>
</reference>